<keyword evidence="1" id="KW-1133">Transmembrane helix</keyword>
<dbReference type="SMART" id="SM00909">
    <property type="entry name" value="Germane"/>
    <property type="match status" value="1"/>
</dbReference>
<accession>A0A1J0LUZ9</accession>
<evidence type="ECO:0000313" key="3">
    <source>
        <dbReference type="EMBL" id="APD10241.1"/>
    </source>
</evidence>
<feature type="transmembrane region" description="Helical" evidence="1">
    <location>
        <begin position="6"/>
        <end position="24"/>
    </location>
</feature>
<dbReference type="InterPro" id="IPR019606">
    <property type="entry name" value="GerMN"/>
</dbReference>
<dbReference type="AlphaFoldDB" id="A0A1J0LUZ9"/>
<reference evidence="4 6" key="3">
    <citation type="journal article" date="2022" name="Microbiol. Resour. Announc.">
        <title>Complete Genome Sequences of Thermus Strains Isolated from Senami Hot Spring in Japan.</title>
        <authorList>
            <person name="Miyazaki K."/>
        </authorList>
    </citation>
    <scope>NUCLEOTIDE SEQUENCE [LARGE SCALE GENOMIC DNA]</scope>
    <source>
        <strain evidence="4 6">SNM4-1</strain>
    </source>
</reference>
<sequence length="165" mass="17916">MRGFLTFWNVLGLLAFSLGAFVYWKSTGKETTGALPLPSESEARANTLTLVLHRPDPPQGFVKEAETLSLAPGESPEGRALAAWAEATQSPRPRALFRLGQALVVDLPGNFAQGLDATGEVFRLYSLAYTLLATFPEAEEVRFLVEGKPTPGLAHLDLQKPIRLP</sequence>
<evidence type="ECO:0000259" key="2">
    <source>
        <dbReference type="SMART" id="SM00909"/>
    </source>
</evidence>
<reference evidence="5" key="1">
    <citation type="submission" date="2016-06" db="EMBL/GenBank/DDBJ databases">
        <title>Whole genome sequencing of Thermus brockianus strain GE-1.</title>
        <authorList>
            <person name="Schaefers C."/>
            <person name="Blank S."/>
            <person name="Wiebusch S."/>
            <person name="Elleuche S."/>
            <person name="Antranikian G."/>
        </authorList>
    </citation>
    <scope>NUCLEOTIDE SEQUENCE [LARGE SCALE GENOMIC DNA]</scope>
    <source>
        <strain evidence="5">GE-1</strain>
    </source>
</reference>
<dbReference type="EMBL" id="AP025593">
    <property type="protein sequence ID" value="BDG16478.1"/>
    <property type="molecule type" value="Genomic_DNA"/>
</dbReference>
<dbReference type="Proteomes" id="UP000182993">
    <property type="component" value="Chromosome"/>
</dbReference>
<feature type="domain" description="GerMN" evidence="2">
    <location>
        <begin position="63"/>
        <end position="154"/>
    </location>
</feature>
<evidence type="ECO:0000313" key="4">
    <source>
        <dbReference type="EMBL" id="BDG16478.1"/>
    </source>
</evidence>
<evidence type="ECO:0000256" key="1">
    <source>
        <dbReference type="SAM" id="Phobius"/>
    </source>
</evidence>
<dbReference type="EMBL" id="CP016312">
    <property type="protein sequence ID" value="APD10241.1"/>
    <property type="molecule type" value="Genomic_DNA"/>
</dbReference>
<evidence type="ECO:0000313" key="6">
    <source>
        <dbReference type="Proteomes" id="UP000831120"/>
    </source>
</evidence>
<keyword evidence="1" id="KW-0812">Transmembrane</keyword>
<protein>
    <submittedName>
        <fullName evidence="3">Sporulation and spore germination</fullName>
    </submittedName>
</protein>
<evidence type="ECO:0000313" key="5">
    <source>
        <dbReference type="Proteomes" id="UP000182993"/>
    </source>
</evidence>
<dbReference type="Pfam" id="PF10646">
    <property type="entry name" value="Germane"/>
    <property type="match status" value="1"/>
</dbReference>
<organism evidence="3 5">
    <name type="scientific">Thermus brockianus</name>
    <dbReference type="NCBI Taxonomy" id="56956"/>
    <lineage>
        <taxon>Bacteria</taxon>
        <taxon>Thermotogati</taxon>
        <taxon>Deinococcota</taxon>
        <taxon>Deinococci</taxon>
        <taxon>Thermales</taxon>
        <taxon>Thermaceae</taxon>
        <taxon>Thermus</taxon>
    </lineage>
</organism>
<gene>
    <name evidence="3" type="ORF">A0O31_02197</name>
    <name evidence="4" type="ORF">TbrSNM41_12120</name>
</gene>
<dbReference type="RefSeq" id="WP_071677826.1">
    <property type="nucleotide sequence ID" value="NZ_AP025593.1"/>
</dbReference>
<keyword evidence="1" id="KW-0472">Membrane</keyword>
<dbReference type="OrthoDB" id="31792at2"/>
<proteinExistence type="predicted"/>
<dbReference type="STRING" id="56956.A0O31_02197"/>
<keyword evidence="6" id="KW-1185">Reference proteome</keyword>
<reference evidence="3" key="2">
    <citation type="journal article" date="2017" name="Stand. Genomic Sci.">
        <title>Complete genome sequence of Thermus brockianus GE-1 reveals key enzymes of xylan/xylose metabolism.</title>
        <authorList>
            <person name="Schaefers C."/>
            <person name="Blank S."/>
            <person name="Wiebusch S."/>
            <person name="Elleuche S."/>
            <person name="Antranikian G."/>
        </authorList>
    </citation>
    <scope>NUCLEOTIDE SEQUENCE</scope>
    <source>
        <strain evidence="3">GE-1</strain>
    </source>
</reference>
<dbReference type="Proteomes" id="UP000831120">
    <property type="component" value="Chromosome"/>
</dbReference>
<dbReference type="KEGG" id="tbc:A0O31_02197"/>
<name>A0A1J0LUZ9_THEBO</name>